<feature type="signal peptide" evidence="5">
    <location>
        <begin position="1"/>
        <end position="44"/>
    </location>
</feature>
<evidence type="ECO:0000256" key="3">
    <source>
        <dbReference type="ARBA" id="ARBA00022729"/>
    </source>
</evidence>
<dbReference type="InterPro" id="IPR011050">
    <property type="entry name" value="Pectin_lyase_fold/virulence"/>
</dbReference>
<dbReference type="InterPro" id="IPR008638">
    <property type="entry name" value="FhaB/CdiA-like_TPS"/>
</dbReference>
<dbReference type="PANTHER" id="PTHR12338:SF8">
    <property type="entry name" value="HEME_HEMOPEXIN-BINDING PROTEIN"/>
    <property type="match status" value="1"/>
</dbReference>
<evidence type="ECO:0000256" key="1">
    <source>
        <dbReference type="ARBA" id="ARBA00004613"/>
    </source>
</evidence>
<keyword evidence="2" id="KW-0964">Secreted</keyword>
<protein>
    <submittedName>
        <fullName evidence="7">Heme:hemopexin utilization protein A</fullName>
    </submittedName>
</protein>
<feature type="compositionally biased region" description="Basic and acidic residues" evidence="4">
    <location>
        <begin position="4518"/>
        <end position="4529"/>
    </location>
</feature>
<dbReference type="InterPro" id="IPR050909">
    <property type="entry name" value="Bact_Autotransporter_VF"/>
</dbReference>
<name>A0A239SCP7_9BURK</name>
<accession>A0A239SCP7</accession>
<proteinExistence type="predicted"/>
<dbReference type="SUPFAM" id="SSF51126">
    <property type="entry name" value="Pectin lyase-like"/>
    <property type="match status" value="1"/>
</dbReference>
<evidence type="ECO:0000256" key="4">
    <source>
        <dbReference type="SAM" id="MobiDB-lite"/>
    </source>
</evidence>
<evidence type="ECO:0000256" key="5">
    <source>
        <dbReference type="SAM" id="SignalP"/>
    </source>
</evidence>
<dbReference type="SMART" id="SM00912">
    <property type="entry name" value="Haemagg_act"/>
    <property type="match status" value="1"/>
</dbReference>
<reference evidence="7 8" key="1">
    <citation type="submission" date="2017-06" db="EMBL/GenBank/DDBJ databases">
        <authorList>
            <consortium name="Pathogen Informatics"/>
        </authorList>
    </citation>
    <scope>NUCLEOTIDE SEQUENCE [LARGE SCALE GENOMIC DNA]</scope>
    <source>
        <strain evidence="7 8">NCTC13161</strain>
    </source>
</reference>
<feature type="domain" description="Filamentous haemagglutinin FhaB/tRNA nuclease CdiA-like TPS" evidence="6">
    <location>
        <begin position="140"/>
        <end position="256"/>
    </location>
</feature>
<evidence type="ECO:0000313" key="7">
    <source>
        <dbReference type="EMBL" id="SNU82524.1"/>
    </source>
</evidence>
<sequence length="4562" mass="469863">MRKRVASSSPSVPSLPLRVLRIRPLAQAVAVFAASSAMIGAAHAQQAFSNAWFAARGAAQSTAAQTGRLPNGMPVSSLQNPGEQQQRANQALQNSIANLATAAQGIAAMQAAQTAARQAAAASPETIPDGLAEGGLKVDTNSLTAGWINAKKDIAQSRDTAGNTNVKIEQTGEKAILNWETFNVGRRTTVEFAQQPGWAVLNRVNDPNARPSQIQGQIKADGTVVIVNRNGIQFTGTAQVDTRNLVAAAVGMTNDQFNRGIYGTALAGVTVPTFANDLNVTGSGFSHTGATANVVVDAGARINTRKPQSVTEGGGYVLLLGREAHNRGTIVTPSGQTVIAGGDAFVIRRGMGTDGNPNSSTRGNEVTPSLLAGSTAGRVSNSGLILSTLGDITLTGRQVDQSGVLVSSTSVNTRGTIHLTASGDTNAQVKFAPGAVSAILLDTAGDTALDVQRSSLLADTAKVAESGLYNRRDQSLVQVVSSGDVLFDSDSLTLATGGQINVAATRRMVATARAKLDVSGAVGVQVAMASNNVEVNVQGNEQRDAPTNRDSALLNNQTLFIDRRYLVRVPAGTQGFTTDRWYTAGGLLEVSGYLNTAQHGVGEWAAQGGTVQLGGAEVVTRAGSLINLAGGTLDVQTGMIRQSWLRGDDGQLYRADNAPGDLRYLGVYRGFEVAHTRWGKGRTESYATPFIAPGERLENGYTVGRDAGRLVVSSLSAVLEGDVDTSVYQGPRQTQAADRGLYDGYLQSQLAAPRAGQFIVGRITPYYDDVALALRDSPSALVRTIDVGSVQALAADSALDAAIDPKRAGKISLDADWINRQNFGAVKLMATERLTLDGDLRVADGGDVGLHATRVELNANVTARGGVIAAGNILNQMLTSTANGVWTDMPVADTAIVGGEQYVKVAGGATLDARGLWRRADDGEAGIHGLPYVNGGNVQLSSSGDVRLLPGSVVDVSSGAALLSNGTVRGGKGGSVSLLASQYDLDGKRHGEVQVDGTLRAYGVNGGGTLKLDTGNGVVIGSVGLQTAGWLAPGESVPFNVMLLEDYTIKAGTVAPVDYKQTISRVMPGQTLTTAPAITADAPVTLAADWTVPAGASGTFFAYAPSGRSYSSGQVVPAGTVIVRSFGTVAPGYVLPGNVFPEGIPVVPYNVVAKAGTPLPFDVTLAKGDVVPVGLTVTQKVRVASPTVLSADIFSTGFSRYDVTGQLGVSVADNAHLNVVMPVLYADKQAAQAAASGSDPSRVLRTYLPPVWQSDAAKGTVTQRGGADLALNAGTVYKRAPLVVGEGARIDVDPGRSIALTGNDQITLLGGLYAASGNVSLLRGAFGTGNEVDRPDGAFTARSIWLGSHSVIDVAAQPFVAQDASGAYNGRVAAGGTIQIGAKYTHGATKVDAADAFVIVRPGAKLDASGASADVDVPGQGRTHVTSNGGVISLASARGLYLDGEMIAASGGAGAAGGTLNLVLETLAYAPVDRLTLKGAGVEDAVRVAHEMVVAQTQGPGTLSDTLTAGAVGGGLAMGTARIGVDRVKAGGFDNLALLANGMIDFDGSVDLSLGQSVRLTANSFGLAANAALGSVVKIAAPYVQLAGATRTQGENEIMPNAVVGSKNQGQGGGALGLPAQDRNAKFEVDASIIDLSGPMQFGTAGTIETNTAPIEVRRLAFGDVALRSRGDLRLLDKTTFYVPGDLTLAAAQIYPVSEATATIVVGQRTYVNEQWLTNEIRFDPERKLTIERVGNALPAQPYSLFGNLTIAAPQILQGGVLRAPMGTITFGTTSNLQTIGLLRLLPGSVTSVSAAGLTMPLGGSLDGLSYLNAGADAKYALAGAGPTIAVYAHSVGVDDGAVIDLSGGGEIRGAAFLSGRGGSVDARLSPLMQVVQTGNKASFTLPSLSSNPVYAIVPGAQSAYAPIVGDNGAGAPLIGQQITIGNGVPGLPAGTYTLLPSTFALLPGAYRVELQPGTTAPTGLAPLSMRNGSLALSAQLSVNDTGIRSATPTRAVLTSADTLRKYSQYNEMSYADFARAASARDGVPRSLIEADAKRLDFYFLPRSYLGAIDGLPSLRFEGRADVTHGKDGYGASVLVGSPSGGSFEILGANARPTVGDNGLVSLYAKDLNAIGAARLAIGALPEVLKGTGGSLEAATATFDLIGRGSVYDVVLRGDAVLRAGEVFIVTRAPTRGITIEQGSGINTLGYGMQMWDASTGFTYAPGKAGVLAVSNGRLAMLAPTPTTTADSFGSGYIDLGVCTAGAACSGESLLLSEGSIAVATDKRFTITDAVRYGTRQLSLSVGRVNVGEQASLDALAASGKLAQGLTLNQPVLSRLLRGDTVYGAPALQSLSLIARDSINFYDSVELSTIDATTGKSSIDTLVLGTPAIFGYGSSDALARIRTDRLVWTGSKDPASSVVAGGAGTGSGRFAIDAREIEFGFGPATQPDVNNAMNRLAVGFSTVELKASERVTANQKGSLSVYRSQDGWNDRTHAYDYRGGDIVIDTPILTGAAGSVNRFNAGGNITVANASARAKSAVGNDQLVAALGAEVGLKSGGATHIDTNVVLPSGRLRVDAAGDVTLGDGAQLDLAGRKLQFFDATKYSWGGDVLLSSEQGGVRQAGGSVIDLSAVENRAGKLSVTAVGPTGGEVSLAGKLLGSATGVYDAGGTLVPFSAGGIDVRAQRIDGFTALNSRLSEGGVFGSRSFQIKQGDLVVGDELKAREITLSVDGGRLDIAGRVDASGKQVGSIRLSARDGVNIGGNATLDAHSTTLRLDSYGQPIEASNRAVVEINGGDGRVVLADGARIDVRAGTNGAALNVGTVEISARRLGANGAGNATGNDIAIDAGGNVVIDGARSITVNGMQRDANARPGTDVSVDGRPYQIIDQAYLDTLHGQNETFMSNALANGALLARLAGLRRHTDAFHLRPGVEIVSATPEGDLHIDGDIDMSRYRYASLNPNTQKTGVYGSGEAGALTIRAGGNLEVFGSVNDGFDTSKLTATSSDNKGWVLTSGKAGWGGDAVVPVGGLVTLAAGTTFPAQRQLNYDISIEASTLPGGTRLPGQATLTADLTFPAGTVLGGAVRDASGNVVYAAGSVLTSSVTLTRDMKLDAGVLLPGDASVAAMVWPAGKVLPTTFVLASDLAMKKGAIIPAEASVKLPNGVTFVNVRPADADGIQGQLLALAPMLQPGSASWSMRLVAGADTTAADPRALRASATNGHLVLSDTHYGMGEKSVQIPGTGTPGVYRWGSDAGWYFGTNPGDPITAQELADYGIHSDADADFWNTIGDMIQIVTPGIPAQYEMKASPAREPIFSVVRTGTGDLDMLAGGNFTMNSPYGVYTAGTQSRDVAAAYNLARATLKNAAVLGPDGGEFEKFVDGKAQSLYSAWYPEHGGNLFVRAQGDIRGDTIGTSDSYIRPNATGFGNPRQVVDSGNVGGWLWRQGSGSAIATGGVPTAWWVNFGTYTVGKQSGSAEFETAPFLQGFTGLGTLGGGNVVLEAGGDAGMLESRMGPGNSEGPRALARSEGLNVSVASTGRVSADGSQIVLTGGGDLDVRIGGGLNPVREVRAIAQTNSPITDLSTWRIGNLALNGTFTNLRGATRVEAGALGGFDAIFGGTDMSESRARDPYVAERGIGTGGPSLVLGDSTARIDTRGDLVIGGYGDATRTQQRNNGTPFSVNGTSYSGEGISWFTLWTPSTAIDLFSAGGNLVPITALGDRSRAGMNYSSTDGRFVLPATLRAVAASGSIFNGYSATGILGEDSLPSRGDTPVLLAPEPVSSLFKVTADGGALEMIAGKSLYGSGYALSRSAADPTALPTAQNPAFAGGVLATWFGRKFLTNVRQDALAPDFMLFAYSQDSLTRFPMFSLTPATVSGYDFSGIAPARFYALTGDIVGLQTGGINYRGTVLPQPGTEPNWYEGNGAVAIRAGRDIVNSGTPLGTFLSTNGNFAGWYTIPDFQDPVNNPGRPQPRGSATTRGNLIVQNSPEDISVVSAGRDIRYSSFYVAGPGLLEVTAGRDILLADKAELRSLGALTNVTSGDRSSGAGIAVAAGVGPKGLDGIDFKAFAARYLDPANLAEAGRPFADQPGKAVVVYGGEMTLSGWLKQAFGYSGDASGAEAYLVNKQAELDAASKAAGSAGAVARRDLRNEYAQQSNLYLVNWLTRRFGDATVRFGQGVHFDAASMDARQFFDALAPEQQRAYLRDVYFAELRASGREYNDASGPRVGSYLRGREAIATLFPTTDASGAARQYDGDLTMYSSAAYFLQNMNRVSTTRPQAGVKYLTQAQWIARGSPSTGVPHYEVQDAGIHTDFGGGVSVLAPGGRTLVGVDGGFVPEEGSGILTQGRGNVELYSLDSVLLGQSRIFTTFGGHILAWSAQGDINAGRGSKSTVVYTPQRRVYDGLGIVSLSPTTPNTGAGIATLAPIPEVPPGDIDLIAPLGTVDAGEAGIRVSGNVNVAALRVMNAENIQVQGKSVGIPTVAAVNVGALTNASATAAQAASAAQEAMARDRAASRQNQSSIFSVRMLDAGAQTDSTGKPRADTGKMFRYDPASPVQVVGQMNLSESQLQALTPTERKNLMR</sequence>
<dbReference type="PANTHER" id="PTHR12338">
    <property type="entry name" value="AUTOTRANSPORTER"/>
    <property type="match status" value="1"/>
</dbReference>
<dbReference type="InterPro" id="IPR021026">
    <property type="entry name" value="Filamn_hemagglutn_DUF3739"/>
</dbReference>
<feature type="region of interest" description="Disordered" evidence="4">
    <location>
        <begin position="4505"/>
        <end position="4529"/>
    </location>
</feature>
<keyword evidence="8" id="KW-1185">Reference proteome</keyword>
<feature type="region of interest" description="Disordered" evidence="4">
    <location>
        <begin position="64"/>
        <end position="89"/>
    </location>
</feature>
<organism evidence="7 8">
    <name type="scientific">Pandoraea sputorum</name>
    <dbReference type="NCBI Taxonomy" id="93222"/>
    <lineage>
        <taxon>Bacteria</taxon>
        <taxon>Pseudomonadati</taxon>
        <taxon>Pseudomonadota</taxon>
        <taxon>Betaproteobacteria</taxon>
        <taxon>Burkholderiales</taxon>
        <taxon>Burkholderiaceae</taxon>
        <taxon>Pandoraea</taxon>
    </lineage>
</organism>
<dbReference type="Proteomes" id="UP000215126">
    <property type="component" value="Chromosome 1"/>
</dbReference>
<feature type="compositionally biased region" description="Polar residues" evidence="4">
    <location>
        <begin position="74"/>
        <end position="89"/>
    </location>
</feature>
<dbReference type="InterPro" id="IPR012334">
    <property type="entry name" value="Pectin_lyas_fold"/>
</dbReference>
<dbReference type="GO" id="GO:0005576">
    <property type="term" value="C:extracellular region"/>
    <property type="evidence" value="ECO:0007669"/>
    <property type="project" value="UniProtKB-SubCell"/>
</dbReference>
<dbReference type="NCBIfam" id="TIGR01901">
    <property type="entry name" value="adhes_NPXG"/>
    <property type="match status" value="1"/>
</dbReference>
<keyword evidence="3 5" id="KW-0732">Signal</keyword>
<dbReference type="RefSeq" id="WP_167370885.1">
    <property type="nucleotide sequence ID" value="NZ_CABPRX010000012.1"/>
</dbReference>
<dbReference type="GeneID" id="88093710"/>
<dbReference type="EMBL" id="LT906435">
    <property type="protein sequence ID" value="SNU82524.1"/>
    <property type="molecule type" value="Genomic_DNA"/>
</dbReference>
<dbReference type="Pfam" id="PF12545">
    <property type="entry name" value="DUF3739"/>
    <property type="match status" value="1"/>
</dbReference>
<dbReference type="STRING" id="93222.NA29_25285"/>
<evidence type="ECO:0000313" key="8">
    <source>
        <dbReference type="Proteomes" id="UP000215126"/>
    </source>
</evidence>
<comment type="subcellular location">
    <subcellularLocation>
        <location evidence="1">Secreted</location>
    </subcellularLocation>
</comment>
<feature type="chain" id="PRO_5012918600" evidence="5">
    <location>
        <begin position="45"/>
        <end position="4562"/>
    </location>
</feature>
<dbReference type="Gene3D" id="2.160.20.10">
    <property type="entry name" value="Single-stranded right-handed beta-helix, Pectin lyase-like"/>
    <property type="match status" value="1"/>
</dbReference>
<evidence type="ECO:0000259" key="6">
    <source>
        <dbReference type="SMART" id="SM00912"/>
    </source>
</evidence>
<gene>
    <name evidence="7" type="primary">hxuA_1</name>
    <name evidence="7" type="ORF">SAMEA4530655_01029</name>
</gene>
<evidence type="ECO:0000256" key="2">
    <source>
        <dbReference type="ARBA" id="ARBA00022525"/>
    </source>
</evidence>